<evidence type="ECO:0000256" key="1">
    <source>
        <dbReference type="ARBA" id="ARBA00009156"/>
    </source>
</evidence>
<reference evidence="9 10" key="1">
    <citation type="journal article" date="2023" name="Genome Announc.">
        <title>Pan-Genome Analyses of the Genus Cohnella and Proposal of the Novel Species Cohnella silvisoli sp. nov., Isolated from Forest Soil.</title>
        <authorList>
            <person name="Wang C."/>
            <person name="Mao L."/>
            <person name="Bao G."/>
            <person name="Zhu H."/>
        </authorList>
    </citation>
    <scope>NUCLEOTIDE SEQUENCE [LARGE SCALE GENOMIC DNA]</scope>
    <source>
        <strain evidence="9 10">NL03-T5-1</strain>
    </source>
</reference>
<gene>
    <name evidence="9" type="ORF">QJS35_03210</name>
</gene>
<keyword evidence="5" id="KW-0067">ATP-binding</keyword>
<organism evidence="9 10">
    <name type="scientific">Cohnella silvisoli</name>
    <dbReference type="NCBI Taxonomy" id="2873699"/>
    <lineage>
        <taxon>Bacteria</taxon>
        <taxon>Bacillati</taxon>
        <taxon>Bacillota</taxon>
        <taxon>Bacilli</taxon>
        <taxon>Bacillales</taxon>
        <taxon>Paenibacillaceae</taxon>
        <taxon>Cohnella</taxon>
    </lineage>
</organism>
<evidence type="ECO:0000259" key="8">
    <source>
        <dbReference type="Pfam" id="PF02782"/>
    </source>
</evidence>
<protein>
    <submittedName>
        <fullName evidence="9">FGGY family carbohydrate kinase</fullName>
    </submittedName>
</protein>
<dbReference type="Pfam" id="PF00370">
    <property type="entry name" value="FGGY_N"/>
    <property type="match status" value="1"/>
</dbReference>
<dbReference type="InterPro" id="IPR018484">
    <property type="entry name" value="FGGY_N"/>
</dbReference>
<dbReference type="PANTHER" id="PTHR43095">
    <property type="entry name" value="SUGAR KINASE"/>
    <property type="match status" value="1"/>
</dbReference>
<evidence type="ECO:0000256" key="3">
    <source>
        <dbReference type="ARBA" id="ARBA00022741"/>
    </source>
</evidence>
<dbReference type="RefSeq" id="WP_232182093.1">
    <property type="nucleotide sequence ID" value="NZ_JAIOAP010000001.1"/>
</dbReference>
<dbReference type="InterPro" id="IPR050406">
    <property type="entry name" value="FGGY_Carb_Kinase"/>
</dbReference>
<comment type="caution">
    <text evidence="9">The sequence shown here is derived from an EMBL/GenBank/DDBJ whole genome shotgun (WGS) entry which is preliminary data.</text>
</comment>
<feature type="domain" description="Carbohydrate kinase FGGY N-terminal" evidence="7">
    <location>
        <begin position="2"/>
        <end position="237"/>
    </location>
</feature>
<dbReference type="Proteomes" id="UP001493487">
    <property type="component" value="Unassembled WGS sequence"/>
</dbReference>
<evidence type="ECO:0000256" key="6">
    <source>
        <dbReference type="ARBA" id="ARBA00023308"/>
    </source>
</evidence>
<evidence type="ECO:0000313" key="9">
    <source>
        <dbReference type="EMBL" id="MEQ4481401.1"/>
    </source>
</evidence>
<evidence type="ECO:0000256" key="2">
    <source>
        <dbReference type="ARBA" id="ARBA00022679"/>
    </source>
</evidence>
<evidence type="ECO:0000259" key="7">
    <source>
        <dbReference type="Pfam" id="PF00370"/>
    </source>
</evidence>
<keyword evidence="3" id="KW-0547">Nucleotide-binding</keyword>
<keyword evidence="6" id="KW-0684">Rhamnose metabolism</keyword>
<keyword evidence="4 9" id="KW-0418">Kinase</keyword>
<comment type="similarity">
    <text evidence="1">Belongs to the FGGY kinase family.</text>
</comment>
<keyword evidence="2" id="KW-0808">Transferase</keyword>
<keyword evidence="10" id="KW-1185">Reference proteome</keyword>
<name>A0ABV1KMU4_9BACL</name>
<dbReference type="Pfam" id="PF02782">
    <property type="entry name" value="FGGY_C"/>
    <property type="match status" value="1"/>
</dbReference>
<evidence type="ECO:0000313" key="10">
    <source>
        <dbReference type="Proteomes" id="UP001493487"/>
    </source>
</evidence>
<evidence type="ECO:0000256" key="5">
    <source>
        <dbReference type="ARBA" id="ARBA00022840"/>
    </source>
</evidence>
<dbReference type="EMBL" id="JASKHM010000001">
    <property type="protein sequence ID" value="MEQ4481401.1"/>
    <property type="molecule type" value="Genomic_DNA"/>
</dbReference>
<dbReference type="InterPro" id="IPR013449">
    <property type="entry name" value="Rhamnulokinase"/>
</dbReference>
<dbReference type="InterPro" id="IPR043129">
    <property type="entry name" value="ATPase_NBD"/>
</dbReference>
<dbReference type="PANTHER" id="PTHR43095:SF3">
    <property type="entry name" value="L-XYLULOSE_3-KETO-L-GULONATE KINASE"/>
    <property type="match status" value="1"/>
</dbReference>
<proteinExistence type="inferred from homology"/>
<evidence type="ECO:0000256" key="4">
    <source>
        <dbReference type="ARBA" id="ARBA00022777"/>
    </source>
</evidence>
<accession>A0ABV1KMU4</accession>
<dbReference type="CDD" id="cd07771">
    <property type="entry name" value="ASKHA_NBD_FGGY_RhaB-like"/>
    <property type="match status" value="1"/>
</dbReference>
<sequence length="464" mass="50940">MDLGASNGRGVIGSFDGNSLKLIEAHRFPNGPVSIFSNLYWDTMHLYKELMNSIRAAGRIASSIRSIGIDGWSQDFGLLDKRGNLLGMPRHYRDPRTNNIRDKALAQLSEEELYSITGKTPSQVSTLFQLAAMQDGDQALLGEAHTLLFIPNLLTYYLTREINCDLTLASASSLFNLHERNWSKRIGTAFGFPRIWPEIAEPGRTIGSTLPHVAEQTGLSGIPVISVAQHDTLSALLAAQGNNREDTACIICGTWSVVSLVRSDPVMNREMLAGHFHNEPGYYGDRTHIVKYMTGMWILQECIREWSEDGKNVDYAYLQAGAEASRCESLIDVEHADFAAPGDMSGKIVNYCRKTGQKEPETEFDLYKCIAQGLAAKFAHTIGQLQQLTGQTIKEIHIVGGGSRNSLLCRLTARRSGIPVISQLPEASVIGNALVQLIALGEIGGMSEASAVLERSFQSTTFYP</sequence>
<feature type="domain" description="Carbohydrate kinase FGGY C-terminal" evidence="8">
    <location>
        <begin position="249"/>
        <end position="439"/>
    </location>
</feature>
<dbReference type="Gene3D" id="3.30.420.40">
    <property type="match status" value="2"/>
</dbReference>
<dbReference type="GO" id="GO:0016301">
    <property type="term" value="F:kinase activity"/>
    <property type="evidence" value="ECO:0007669"/>
    <property type="project" value="UniProtKB-KW"/>
</dbReference>
<dbReference type="SUPFAM" id="SSF53067">
    <property type="entry name" value="Actin-like ATPase domain"/>
    <property type="match status" value="2"/>
</dbReference>
<dbReference type="InterPro" id="IPR018485">
    <property type="entry name" value="FGGY_C"/>
</dbReference>